<dbReference type="OrthoDB" id="10254377at2759"/>
<organism evidence="6">
    <name type="scientific">Absidia glauca</name>
    <name type="common">Pin mould</name>
    <dbReference type="NCBI Taxonomy" id="4829"/>
    <lineage>
        <taxon>Eukaryota</taxon>
        <taxon>Fungi</taxon>
        <taxon>Fungi incertae sedis</taxon>
        <taxon>Mucoromycota</taxon>
        <taxon>Mucoromycotina</taxon>
        <taxon>Mucoromycetes</taxon>
        <taxon>Mucorales</taxon>
        <taxon>Cunninghamellaceae</taxon>
        <taxon>Absidia</taxon>
    </lineage>
</organism>
<gene>
    <name evidence="6" type="primary">ABSGL_05071.1 scaffold 6272</name>
</gene>
<accession>A0A168MYK3</accession>
<keyword evidence="7" id="KW-1185">Reference proteome</keyword>
<dbReference type="SMART" id="SM00229">
    <property type="entry name" value="RasGEFN"/>
    <property type="match status" value="1"/>
</dbReference>
<dbReference type="GO" id="GO:0005886">
    <property type="term" value="C:plasma membrane"/>
    <property type="evidence" value="ECO:0007669"/>
    <property type="project" value="TreeGrafter"/>
</dbReference>
<dbReference type="GO" id="GO:0005085">
    <property type="term" value="F:guanyl-nucleotide exchange factor activity"/>
    <property type="evidence" value="ECO:0007669"/>
    <property type="project" value="UniProtKB-KW"/>
</dbReference>
<feature type="compositionally biased region" description="Low complexity" evidence="3">
    <location>
        <begin position="393"/>
        <end position="419"/>
    </location>
</feature>
<dbReference type="PROSITE" id="PS50009">
    <property type="entry name" value="RASGEF_CAT"/>
    <property type="match status" value="1"/>
</dbReference>
<feature type="region of interest" description="Disordered" evidence="3">
    <location>
        <begin position="438"/>
        <end position="458"/>
    </location>
</feature>
<dbReference type="InterPro" id="IPR036964">
    <property type="entry name" value="RASGEF_cat_dom_sf"/>
</dbReference>
<feature type="compositionally biased region" description="Polar residues" evidence="3">
    <location>
        <begin position="513"/>
        <end position="531"/>
    </location>
</feature>
<proteinExistence type="predicted"/>
<feature type="domain" description="N-terminal Ras-GEF" evidence="5">
    <location>
        <begin position="205"/>
        <end position="332"/>
    </location>
</feature>
<dbReference type="Pfam" id="PF00617">
    <property type="entry name" value="RasGEF"/>
    <property type="match status" value="1"/>
</dbReference>
<evidence type="ECO:0000313" key="6">
    <source>
        <dbReference type="EMBL" id="SAL99457.1"/>
    </source>
</evidence>
<dbReference type="CDD" id="cd06224">
    <property type="entry name" value="REM"/>
    <property type="match status" value="1"/>
</dbReference>
<feature type="compositionally biased region" description="Low complexity" evidence="3">
    <location>
        <begin position="355"/>
        <end position="364"/>
    </location>
</feature>
<feature type="domain" description="Ras-GEF" evidence="4">
    <location>
        <begin position="642"/>
        <end position="898"/>
    </location>
</feature>
<reference evidence="6" key="1">
    <citation type="submission" date="2016-04" db="EMBL/GenBank/DDBJ databases">
        <authorList>
            <person name="Evans L.H."/>
            <person name="Alamgir A."/>
            <person name="Owens N."/>
            <person name="Weber N.D."/>
            <person name="Virtaneva K."/>
            <person name="Barbian K."/>
            <person name="Babar A."/>
            <person name="Rosenke K."/>
        </authorList>
    </citation>
    <scope>NUCLEOTIDE SEQUENCE [LARGE SCALE GENOMIC DNA]</scope>
    <source>
        <strain evidence="6">CBS 101.48</strain>
    </source>
</reference>
<evidence type="ECO:0000259" key="5">
    <source>
        <dbReference type="PROSITE" id="PS50212"/>
    </source>
</evidence>
<dbReference type="Proteomes" id="UP000078561">
    <property type="component" value="Unassembled WGS sequence"/>
</dbReference>
<dbReference type="STRING" id="4829.A0A168MYK3"/>
<dbReference type="AlphaFoldDB" id="A0A168MYK3"/>
<feature type="compositionally biased region" description="Low complexity" evidence="3">
    <location>
        <begin position="371"/>
        <end position="385"/>
    </location>
</feature>
<dbReference type="InterPro" id="IPR000651">
    <property type="entry name" value="Ras-like_Gua-exchang_fac_N"/>
</dbReference>
<evidence type="ECO:0008006" key="8">
    <source>
        <dbReference type="Google" id="ProtNLM"/>
    </source>
</evidence>
<dbReference type="InterPro" id="IPR008937">
    <property type="entry name" value="Ras-like_GEF"/>
</dbReference>
<dbReference type="GO" id="GO:0007265">
    <property type="term" value="P:Ras protein signal transduction"/>
    <property type="evidence" value="ECO:0007669"/>
    <property type="project" value="TreeGrafter"/>
</dbReference>
<evidence type="ECO:0000313" key="7">
    <source>
        <dbReference type="Proteomes" id="UP000078561"/>
    </source>
</evidence>
<evidence type="ECO:0000256" key="2">
    <source>
        <dbReference type="PROSITE-ProRule" id="PRU00168"/>
    </source>
</evidence>
<dbReference type="PANTHER" id="PTHR23113:SF363">
    <property type="entry name" value="PROTEIN SON OF SEVENLESS"/>
    <property type="match status" value="1"/>
</dbReference>
<dbReference type="Pfam" id="PF00618">
    <property type="entry name" value="RasGEF_N"/>
    <property type="match status" value="1"/>
</dbReference>
<dbReference type="SUPFAM" id="SSF48366">
    <property type="entry name" value="Ras GEF"/>
    <property type="match status" value="1"/>
</dbReference>
<dbReference type="SMART" id="SM00147">
    <property type="entry name" value="RasGEF"/>
    <property type="match status" value="1"/>
</dbReference>
<feature type="compositionally biased region" description="Basic and acidic residues" evidence="3">
    <location>
        <begin position="97"/>
        <end position="108"/>
    </location>
</feature>
<keyword evidence="1 2" id="KW-0344">Guanine-nucleotide releasing factor</keyword>
<dbReference type="InParanoid" id="A0A168MYK3"/>
<feature type="region of interest" description="Disordered" evidence="3">
    <location>
        <begin position="513"/>
        <end position="549"/>
    </location>
</feature>
<dbReference type="PROSITE" id="PS50212">
    <property type="entry name" value="RASGEF_NTER"/>
    <property type="match status" value="1"/>
</dbReference>
<dbReference type="Gene3D" id="1.20.870.10">
    <property type="entry name" value="Son of sevenless (SoS) protein Chain: S domain 1"/>
    <property type="match status" value="1"/>
</dbReference>
<dbReference type="OMA" id="MEWINIQ"/>
<evidence type="ECO:0000256" key="3">
    <source>
        <dbReference type="SAM" id="MobiDB-lite"/>
    </source>
</evidence>
<dbReference type="InterPro" id="IPR001895">
    <property type="entry name" value="RASGEF_cat_dom"/>
</dbReference>
<evidence type="ECO:0000259" key="4">
    <source>
        <dbReference type="PROSITE" id="PS50009"/>
    </source>
</evidence>
<dbReference type="EMBL" id="LT552697">
    <property type="protein sequence ID" value="SAL99457.1"/>
    <property type="molecule type" value="Genomic_DNA"/>
</dbReference>
<feature type="region of interest" description="Disordered" evidence="3">
    <location>
        <begin position="83"/>
        <end position="109"/>
    </location>
</feature>
<protein>
    <recommendedName>
        <fullName evidence="8">Ras-GEF domain-containing protein</fullName>
    </recommendedName>
</protein>
<evidence type="ECO:0000256" key="1">
    <source>
        <dbReference type="ARBA" id="ARBA00022658"/>
    </source>
</evidence>
<sequence length="898" mass="102933">MTMTTDIALLRRSKSYGDLTLKRTFDGYQNDTYARTTTALISKSNASLLPSRRRYSSCVEEPSKHTFSRIMLYEWVEHTKRDNEGTPSLVGTLHKSKSSDTHGDEKRKGIPAHHTWHSYLNQTHHRSKDIVSVIMEAAYYPENKPLGWVGVEQPDHDADSLRIPCRPPSPPPPPPPIENDTHIFDLLTMNDASTYFIHYSQRPDRSPTMNSVTVEKLVEILTREIDSDLTMNFFLTFREFLTPIKLCKLLILRFRWALLDDTDERRLVRIRTFVVLRYWLTHYWDHDFVNSRTLRFMLCTFLSQLRTHPVILASPRDARIIKYLRNLLKRQRKLFNTQPDPTARASLCTQQNAIPHQPHSQHQQQQDDHAATTSPSPLSSVSSPWSKRRYNDLSTPLSSSASSSSSSTITASSSASSPIHHPRPANDYWAKLRTQRKDSGIGIPHHGGKELRSSTSTPVLPFLGRTRRLSTCSQRSVHEENAWTAKMNFGIKTIKRTVPSVYHTLVHGITTNQNNLQRHRQASSSPNNNKCTCKKQHPQHHSAFSHSLPHRYPKSAIMRSASRLFDQQKSTSSTRSHASSNFCHPFDTLSYHCHTDSACPYYTPPVSGPRLGSTAQSRLSHYSIHDTLDTKDTYTPFILAHRSEIIAQQFCMLEQAMLQKVTWDELTELRWRKRSKGTVISPDTEQGLLQDGVELLIGFFNKACQWVASEIVRTKSMELRIHVIEKFIRIALKCYHHRNYSTLMQILLGLQAPAVSRLEKSWQRIDPYEKQIFNELKEMAKPFRNWKNVRDTMSKAVEDIAESPAVESVLAKAPCTSMIGCRGCIPFLGLYLSDLVFNAELPTFIEAKKLQHRQIPVMEHAQDQELCERLGSHFVNYNKFKITGRHPLSFASLLTGHL</sequence>
<dbReference type="InterPro" id="IPR023578">
    <property type="entry name" value="Ras_GEF_dom_sf"/>
</dbReference>
<name>A0A168MYK3_ABSGL</name>
<dbReference type="PANTHER" id="PTHR23113">
    <property type="entry name" value="GUANINE NUCLEOTIDE EXCHANGE FACTOR"/>
    <property type="match status" value="1"/>
</dbReference>
<dbReference type="Gene3D" id="1.10.840.10">
    <property type="entry name" value="Ras guanine-nucleotide exchange factors catalytic domain"/>
    <property type="match status" value="1"/>
</dbReference>
<feature type="region of interest" description="Disordered" evidence="3">
    <location>
        <begin position="354"/>
        <end position="425"/>
    </location>
</feature>